<evidence type="ECO:0000313" key="3">
    <source>
        <dbReference type="Proteomes" id="UP000073492"/>
    </source>
</evidence>
<feature type="region of interest" description="Disordered" evidence="1">
    <location>
        <begin position="69"/>
        <end position="105"/>
    </location>
</feature>
<dbReference type="AlphaFoldDB" id="A0A139IW96"/>
<sequence>MATTAAGSASIPVESSKKKARLNPARRKSAKAKSAPGVDCRPPNYGISQLVSGSGIKSNASAAKTASTLQSKDYSSATAKTSQPQAGIAKRMPAPSSDSARKGDNSGYAKIGQAKALAVASSPAMSTGGLVGCAAGAAVILGAGLWKNMADVESAILTARTAKLCMDNLIEEIITSLKAGTYSAPEAIDMLRRTTLAYASTIPGGAPFVERVFQEVEMLRKQRGKEVDKVLAEASAELVKADQRAATAAEVHTLVCKQLAGLSTFASNATQDVLTRNPTFRPYVISARKTLRTPPPPKVPTLNLNMAVKHKLPNAVT</sequence>
<organism evidence="2 3">
    <name type="scientific">Pseudocercospora musae</name>
    <dbReference type="NCBI Taxonomy" id="113226"/>
    <lineage>
        <taxon>Eukaryota</taxon>
        <taxon>Fungi</taxon>
        <taxon>Dikarya</taxon>
        <taxon>Ascomycota</taxon>
        <taxon>Pezizomycotina</taxon>
        <taxon>Dothideomycetes</taxon>
        <taxon>Dothideomycetidae</taxon>
        <taxon>Mycosphaerellales</taxon>
        <taxon>Mycosphaerellaceae</taxon>
        <taxon>Pseudocercospora</taxon>
    </lineage>
</organism>
<accession>A0A139IW96</accession>
<protein>
    <submittedName>
        <fullName evidence="2">Uncharacterized protein</fullName>
    </submittedName>
</protein>
<feature type="compositionally biased region" description="Basic residues" evidence="1">
    <location>
        <begin position="18"/>
        <end position="31"/>
    </location>
</feature>
<dbReference type="EMBL" id="LFZO01000003">
    <property type="protein sequence ID" value="KXT18814.1"/>
    <property type="molecule type" value="Genomic_DNA"/>
</dbReference>
<reference evidence="2 3" key="1">
    <citation type="submission" date="2015-07" db="EMBL/GenBank/DDBJ databases">
        <title>Comparative genomics of the Sigatoka disease complex on banana suggests a link between parallel evolutionary changes in Pseudocercospora fijiensis and Pseudocercospora eumusae and increased virulence on the banana host.</title>
        <authorList>
            <person name="Chang T.-C."/>
            <person name="Salvucci A."/>
            <person name="Crous P.W."/>
            <person name="Stergiopoulos I."/>
        </authorList>
    </citation>
    <scope>NUCLEOTIDE SEQUENCE [LARGE SCALE GENOMIC DNA]</scope>
    <source>
        <strain evidence="2 3">CBS 116634</strain>
    </source>
</reference>
<feature type="compositionally biased region" description="Polar residues" evidence="1">
    <location>
        <begin position="69"/>
        <end position="85"/>
    </location>
</feature>
<proteinExistence type="predicted"/>
<evidence type="ECO:0000256" key="1">
    <source>
        <dbReference type="SAM" id="MobiDB-lite"/>
    </source>
</evidence>
<dbReference type="OrthoDB" id="3883941at2759"/>
<dbReference type="Proteomes" id="UP000073492">
    <property type="component" value="Unassembled WGS sequence"/>
</dbReference>
<name>A0A139IW96_9PEZI</name>
<feature type="region of interest" description="Disordered" evidence="1">
    <location>
        <begin position="1"/>
        <end position="44"/>
    </location>
</feature>
<gene>
    <name evidence="2" type="ORF">AC579_8227</name>
</gene>
<comment type="caution">
    <text evidence="2">The sequence shown here is derived from an EMBL/GenBank/DDBJ whole genome shotgun (WGS) entry which is preliminary data.</text>
</comment>
<evidence type="ECO:0000313" key="2">
    <source>
        <dbReference type="EMBL" id="KXT18814.1"/>
    </source>
</evidence>
<keyword evidence="3" id="KW-1185">Reference proteome</keyword>
<dbReference type="STRING" id="113226.A0A139IW96"/>